<evidence type="ECO:0000313" key="2">
    <source>
        <dbReference type="EMBL" id="EAQ08259.1"/>
    </source>
</evidence>
<dbReference type="EMBL" id="AAMS01000001">
    <property type="protein sequence ID" value="EAQ08259.1"/>
    <property type="molecule type" value="Genomic_DNA"/>
</dbReference>
<evidence type="ECO:0000313" key="1">
    <source>
        <dbReference type="EMBL" id="EAQ08225.1"/>
    </source>
</evidence>
<evidence type="ECO:0000313" key="3">
    <source>
        <dbReference type="Proteomes" id="UP000004507"/>
    </source>
</evidence>
<dbReference type="EMBL" id="AAMS01000001">
    <property type="protein sequence ID" value="EAQ08225.1"/>
    <property type="molecule type" value="Genomic_DNA"/>
</dbReference>
<dbReference type="RefSeq" id="WP_007206126.1">
    <property type="nucleotide sequence ID" value="NZ_CH672414.1"/>
</dbReference>
<dbReference type="eggNOG" id="ENOG5033HH2">
    <property type="taxonomic scope" value="Bacteria"/>
</dbReference>
<gene>
    <name evidence="1" type="ORF">SKA53_10884</name>
    <name evidence="2" type="ORF">SKA53_11054</name>
</gene>
<comment type="caution">
    <text evidence="1">The sequence shown here is derived from an EMBL/GenBank/DDBJ whole genome shotgun (WGS) entry which is preliminary data.</text>
</comment>
<dbReference type="Proteomes" id="UP000004507">
    <property type="component" value="Unassembled WGS sequence"/>
</dbReference>
<protein>
    <submittedName>
        <fullName evidence="1">Uncharacterized protein</fullName>
    </submittedName>
</protein>
<accession>A3V1M5</accession>
<dbReference type="STRING" id="314232.SKA53_10884"/>
<keyword evidence="3" id="KW-1185">Reference proteome</keyword>
<name>A3V1M5_9RHOB</name>
<proteinExistence type="predicted"/>
<reference evidence="1 3" key="1">
    <citation type="submission" date="2006-01" db="EMBL/GenBank/DDBJ databases">
        <authorList>
            <person name="Hagstrom A."/>
            <person name="Ferriera S."/>
            <person name="Johnson J."/>
            <person name="Kravitz S."/>
            <person name="Halpern A."/>
            <person name="Remington K."/>
            <person name="Beeson K."/>
            <person name="Tran B."/>
            <person name="Rogers Y.-H."/>
            <person name="Friedman R."/>
            <person name="Venter J.C."/>
        </authorList>
    </citation>
    <scope>NUCLEOTIDE SEQUENCE [LARGE SCALE GENOMIC DNA]</scope>
    <source>
        <strain evidence="1 3">SKA53</strain>
    </source>
</reference>
<dbReference type="AlphaFoldDB" id="A3V1M5"/>
<dbReference type="OrthoDB" id="7745493at2"/>
<dbReference type="HOGENOM" id="CLU_3067142_0_0_5"/>
<sequence>MTDWQLKEDDVVVLRPLDDIPEHLFRVLDVYDDCITGYSLTGPLEGIYGEPGLELILRVHSRST</sequence>
<organism evidence="1 3">
    <name type="scientific">Yoonia vestfoldensis SKA53</name>
    <dbReference type="NCBI Taxonomy" id="314232"/>
    <lineage>
        <taxon>Bacteria</taxon>
        <taxon>Pseudomonadati</taxon>
        <taxon>Pseudomonadota</taxon>
        <taxon>Alphaproteobacteria</taxon>
        <taxon>Rhodobacterales</taxon>
        <taxon>Paracoccaceae</taxon>
        <taxon>Yoonia</taxon>
    </lineage>
</organism>